<dbReference type="AlphaFoldDB" id="F0WY93"/>
<evidence type="ECO:0000313" key="1">
    <source>
        <dbReference type="EMBL" id="CCA26445.1"/>
    </source>
</evidence>
<proteinExistence type="predicted"/>
<reference evidence="1" key="2">
    <citation type="submission" date="2011-02" db="EMBL/GenBank/DDBJ databases">
        <authorList>
            <person name="MacLean D."/>
        </authorList>
    </citation>
    <scope>NUCLEOTIDE SEQUENCE</scope>
</reference>
<reference evidence="1" key="1">
    <citation type="journal article" date="2011" name="PLoS Biol.">
        <title>Gene gain and loss during evolution of obligate parasitism in the white rust pathogen of Arabidopsis thaliana.</title>
        <authorList>
            <person name="Kemen E."/>
            <person name="Gardiner A."/>
            <person name="Schultz-Larsen T."/>
            <person name="Kemen A.C."/>
            <person name="Balmuth A.L."/>
            <person name="Robert-Seilaniantz A."/>
            <person name="Bailey K."/>
            <person name="Holub E."/>
            <person name="Studholme D.J."/>
            <person name="Maclean D."/>
            <person name="Jones J.D."/>
        </authorList>
    </citation>
    <scope>NUCLEOTIDE SEQUENCE</scope>
</reference>
<sequence length="88" mass="10239">MPKSLNLQSAEKITESGLWYAQTCRVVNINEKPRQKSIDCHCSFSNWCNIDFKKCMCIPYGVVNYLLNNSHTVPKERRDRSIVITLYP</sequence>
<protein>
    <submittedName>
        <fullName evidence="1">AlNc14C375G11153 protein</fullName>
    </submittedName>
</protein>
<dbReference type="EMBL" id="FR824419">
    <property type="protein sequence ID" value="CCA26445.1"/>
    <property type="molecule type" value="Genomic_DNA"/>
</dbReference>
<dbReference type="HOGENOM" id="CLU_2473635_0_0_1"/>
<name>F0WY93_9STRA</name>
<gene>
    <name evidence="1" type="primary">AlNc14C375G11153</name>
    <name evidence="1" type="ORF">ALNC14_125890</name>
</gene>
<organism evidence="1">
    <name type="scientific">Albugo laibachii Nc14</name>
    <dbReference type="NCBI Taxonomy" id="890382"/>
    <lineage>
        <taxon>Eukaryota</taxon>
        <taxon>Sar</taxon>
        <taxon>Stramenopiles</taxon>
        <taxon>Oomycota</taxon>
        <taxon>Peronosporomycetes</taxon>
        <taxon>Albuginales</taxon>
        <taxon>Albuginaceae</taxon>
        <taxon>Albugo</taxon>
    </lineage>
</organism>
<accession>F0WY93</accession>